<gene>
    <name evidence="1" type="ORF">EVAR_98225_1</name>
</gene>
<name>A0A4C1Y8A1_EUMVA</name>
<evidence type="ECO:0000313" key="2">
    <source>
        <dbReference type="Proteomes" id="UP000299102"/>
    </source>
</evidence>
<organism evidence="1 2">
    <name type="scientific">Eumeta variegata</name>
    <name type="common">Bagworm moth</name>
    <name type="synonym">Eumeta japonica</name>
    <dbReference type="NCBI Taxonomy" id="151549"/>
    <lineage>
        <taxon>Eukaryota</taxon>
        <taxon>Metazoa</taxon>
        <taxon>Ecdysozoa</taxon>
        <taxon>Arthropoda</taxon>
        <taxon>Hexapoda</taxon>
        <taxon>Insecta</taxon>
        <taxon>Pterygota</taxon>
        <taxon>Neoptera</taxon>
        <taxon>Endopterygota</taxon>
        <taxon>Lepidoptera</taxon>
        <taxon>Glossata</taxon>
        <taxon>Ditrysia</taxon>
        <taxon>Tineoidea</taxon>
        <taxon>Psychidae</taxon>
        <taxon>Oiketicinae</taxon>
        <taxon>Eumeta</taxon>
    </lineage>
</organism>
<dbReference type="EMBL" id="BGZK01001081">
    <property type="protein sequence ID" value="GBP70645.1"/>
    <property type="molecule type" value="Genomic_DNA"/>
</dbReference>
<comment type="caution">
    <text evidence="1">The sequence shown here is derived from an EMBL/GenBank/DDBJ whole genome shotgun (WGS) entry which is preliminary data.</text>
</comment>
<dbReference type="AlphaFoldDB" id="A0A4C1Y8A1"/>
<protein>
    <submittedName>
        <fullName evidence="1">Uncharacterized protein</fullName>
    </submittedName>
</protein>
<evidence type="ECO:0000313" key="1">
    <source>
        <dbReference type="EMBL" id="GBP70645.1"/>
    </source>
</evidence>
<keyword evidence="2" id="KW-1185">Reference proteome</keyword>
<dbReference type="Proteomes" id="UP000299102">
    <property type="component" value="Unassembled WGS sequence"/>
</dbReference>
<accession>A0A4C1Y8A1</accession>
<sequence length="244" mass="26243">MGLGSKTSVETGLVSEVKPGWESKAEAGTNLKLGLAPKTSVGTGLVSEVKPGWESKAEAETNLKMGLGSKTSVGMGLVSEVNRDGNRKRYGIEMAPIDINEKEVVPEAGKATRYTVVGVKAAPPVIAGRRARRGRRRPPALQGAADGWPVNLGTHQRQIVAQINMECYEGARLVSHLTSGPTESEAFMVVMRIRSFRVYFAAVFGTSPPPRVTSYRAAPLSQPVKLLIDAVESNYESPYFTKTL</sequence>
<proteinExistence type="predicted"/>
<reference evidence="1 2" key="1">
    <citation type="journal article" date="2019" name="Commun. Biol.">
        <title>The bagworm genome reveals a unique fibroin gene that provides high tensile strength.</title>
        <authorList>
            <person name="Kono N."/>
            <person name="Nakamura H."/>
            <person name="Ohtoshi R."/>
            <person name="Tomita M."/>
            <person name="Numata K."/>
            <person name="Arakawa K."/>
        </authorList>
    </citation>
    <scope>NUCLEOTIDE SEQUENCE [LARGE SCALE GENOMIC DNA]</scope>
</reference>